<name>A0A251V3D7_HELAN</name>
<gene>
    <name evidence="2" type="ORF">HannXRQ_Chr03g0060921</name>
</gene>
<evidence type="ECO:0000313" key="2">
    <source>
        <dbReference type="EMBL" id="OTG30117.1"/>
    </source>
</evidence>
<proteinExistence type="predicted"/>
<evidence type="ECO:0000256" key="1">
    <source>
        <dbReference type="SAM" id="MobiDB-lite"/>
    </source>
</evidence>
<keyword evidence="3" id="KW-1185">Reference proteome</keyword>
<feature type="region of interest" description="Disordered" evidence="1">
    <location>
        <begin position="1"/>
        <end position="20"/>
    </location>
</feature>
<dbReference type="EMBL" id="CM007892">
    <property type="protein sequence ID" value="OTG30117.1"/>
    <property type="molecule type" value="Genomic_DNA"/>
</dbReference>
<accession>A0A251V3D7</accession>
<sequence length="58" mass="6710">MIMNEMGIKEESSSCSGSQTNNDKDKFIRLQVIVDCYIWMVIIILEFESSHVQRVSII</sequence>
<dbReference type="Proteomes" id="UP000215914">
    <property type="component" value="Chromosome 3"/>
</dbReference>
<dbReference type="InParanoid" id="A0A251V3D7"/>
<reference evidence="3" key="1">
    <citation type="journal article" date="2017" name="Nature">
        <title>The sunflower genome provides insights into oil metabolism, flowering and Asterid evolution.</title>
        <authorList>
            <person name="Badouin H."/>
            <person name="Gouzy J."/>
            <person name="Grassa C.J."/>
            <person name="Murat F."/>
            <person name="Staton S.E."/>
            <person name="Cottret L."/>
            <person name="Lelandais-Briere C."/>
            <person name="Owens G.L."/>
            <person name="Carrere S."/>
            <person name="Mayjonade B."/>
            <person name="Legrand L."/>
            <person name="Gill N."/>
            <person name="Kane N.C."/>
            <person name="Bowers J.E."/>
            <person name="Hubner S."/>
            <person name="Bellec A."/>
            <person name="Berard A."/>
            <person name="Berges H."/>
            <person name="Blanchet N."/>
            <person name="Boniface M.C."/>
            <person name="Brunel D."/>
            <person name="Catrice O."/>
            <person name="Chaidir N."/>
            <person name="Claudel C."/>
            <person name="Donnadieu C."/>
            <person name="Faraut T."/>
            <person name="Fievet G."/>
            <person name="Helmstetter N."/>
            <person name="King M."/>
            <person name="Knapp S.J."/>
            <person name="Lai Z."/>
            <person name="Le Paslier M.C."/>
            <person name="Lippi Y."/>
            <person name="Lorenzon L."/>
            <person name="Mandel J.R."/>
            <person name="Marage G."/>
            <person name="Marchand G."/>
            <person name="Marquand E."/>
            <person name="Bret-Mestries E."/>
            <person name="Morien E."/>
            <person name="Nambeesan S."/>
            <person name="Nguyen T."/>
            <person name="Pegot-Espagnet P."/>
            <person name="Pouilly N."/>
            <person name="Raftis F."/>
            <person name="Sallet E."/>
            <person name="Schiex T."/>
            <person name="Thomas J."/>
            <person name="Vandecasteele C."/>
            <person name="Vares D."/>
            <person name="Vear F."/>
            <person name="Vautrin S."/>
            <person name="Crespi M."/>
            <person name="Mangin B."/>
            <person name="Burke J.M."/>
            <person name="Salse J."/>
            <person name="Munos S."/>
            <person name="Vincourt P."/>
            <person name="Rieseberg L.H."/>
            <person name="Langlade N.B."/>
        </authorList>
    </citation>
    <scope>NUCLEOTIDE SEQUENCE [LARGE SCALE GENOMIC DNA]</scope>
    <source>
        <strain evidence="3">cv. SF193</strain>
    </source>
</reference>
<organism evidence="2 3">
    <name type="scientific">Helianthus annuus</name>
    <name type="common">Common sunflower</name>
    <dbReference type="NCBI Taxonomy" id="4232"/>
    <lineage>
        <taxon>Eukaryota</taxon>
        <taxon>Viridiplantae</taxon>
        <taxon>Streptophyta</taxon>
        <taxon>Embryophyta</taxon>
        <taxon>Tracheophyta</taxon>
        <taxon>Spermatophyta</taxon>
        <taxon>Magnoliopsida</taxon>
        <taxon>eudicotyledons</taxon>
        <taxon>Gunneridae</taxon>
        <taxon>Pentapetalae</taxon>
        <taxon>asterids</taxon>
        <taxon>campanulids</taxon>
        <taxon>Asterales</taxon>
        <taxon>Asteraceae</taxon>
        <taxon>Asteroideae</taxon>
        <taxon>Heliantheae alliance</taxon>
        <taxon>Heliantheae</taxon>
        <taxon>Helianthus</taxon>
    </lineage>
</organism>
<evidence type="ECO:0000313" key="3">
    <source>
        <dbReference type="Proteomes" id="UP000215914"/>
    </source>
</evidence>
<protein>
    <submittedName>
        <fullName evidence="2">Uncharacterized protein</fullName>
    </submittedName>
</protein>
<dbReference type="AlphaFoldDB" id="A0A251V3D7"/>